<organism evidence="11 12">
    <name type="scientific">Pediococcus claussenii (strain ATCC BAA-344 / DSM 14800 / JCM 18046 / KCTC 3811 / LMG 21948 / P06)</name>
    <dbReference type="NCBI Taxonomy" id="701521"/>
    <lineage>
        <taxon>Bacteria</taxon>
        <taxon>Bacillati</taxon>
        <taxon>Bacillota</taxon>
        <taxon>Bacilli</taxon>
        <taxon>Lactobacillales</taxon>
        <taxon>Lactobacillaceae</taxon>
        <taxon>Pediococcus</taxon>
    </lineage>
</organism>
<feature type="binding site" evidence="7">
    <location>
        <begin position="346"/>
        <end position="348"/>
    </location>
    <ligand>
        <name>GTP</name>
        <dbReference type="ChEBI" id="CHEBI:37565"/>
    </ligand>
</feature>
<reference evidence="11 12" key="1">
    <citation type="journal article" date="2012" name="J. Bacteriol.">
        <title>Complete Genome Sequence of the Beer Spoilage Organism Pediococcus claussenii ATCC BAA-344T.</title>
        <authorList>
            <person name="Pittet V."/>
            <person name="Abegunde T."/>
            <person name="Marfleet T."/>
            <person name="Haakensen M."/>
            <person name="Morrow K."/>
            <person name="Jayaprakash T."/>
            <person name="Schroeder K."/>
            <person name="Trost B."/>
            <person name="Byrns S."/>
            <person name="Bergsveinson J."/>
            <person name="Kusalik A."/>
            <person name="Ziola B."/>
        </authorList>
    </citation>
    <scope>NUCLEOTIDE SEQUENCE [LARGE SCALE GENOMIC DNA]</scope>
    <source>
        <strain evidence="11 12">ATCC BAA-344</strain>
    </source>
</reference>
<dbReference type="PATRIC" id="fig|701521.8.peg.1334"/>
<dbReference type="GO" id="GO:0003924">
    <property type="term" value="F:GTPase activity"/>
    <property type="evidence" value="ECO:0007669"/>
    <property type="project" value="UniProtKB-UniRule"/>
</dbReference>
<dbReference type="EMBL" id="CP003137">
    <property type="protein sequence ID" value="AEV95654.1"/>
    <property type="molecule type" value="Genomic_DNA"/>
</dbReference>
<feature type="domain" description="Hflx-type G" evidence="10">
    <location>
        <begin position="200"/>
        <end position="330"/>
    </location>
</feature>
<dbReference type="InterPro" id="IPR032305">
    <property type="entry name" value="GTP-bd_M"/>
</dbReference>
<feature type="compositionally biased region" description="Polar residues" evidence="9">
    <location>
        <begin position="135"/>
        <end position="146"/>
    </location>
</feature>
<feature type="binding site" evidence="7">
    <location>
        <begin position="238"/>
        <end position="242"/>
    </location>
    <ligand>
        <name>GTP</name>
        <dbReference type="ChEBI" id="CHEBI:37565"/>
    </ligand>
</feature>
<feature type="binding site" evidence="8">
    <location>
        <position position="213"/>
    </location>
    <ligand>
        <name>Mg(2+)</name>
        <dbReference type="ChEBI" id="CHEBI:18420"/>
    </ligand>
</feature>
<dbReference type="KEGG" id="pce:PECL_1430"/>
<dbReference type="PRINTS" id="PR00326">
    <property type="entry name" value="GTP1OBG"/>
</dbReference>
<keyword evidence="2 8" id="KW-0479">Metal-binding</keyword>
<dbReference type="RefSeq" id="WP_014215848.1">
    <property type="nucleotide sequence ID" value="NC_016605.1"/>
</dbReference>
<dbReference type="NCBIfam" id="TIGR03156">
    <property type="entry name" value="GTP_HflX"/>
    <property type="match status" value="1"/>
</dbReference>
<dbReference type="PANTHER" id="PTHR10229">
    <property type="entry name" value="GTP-BINDING PROTEIN HFLX"/>
    <property type="match status" value="1"/>
</dbReference>
<feature type="binding site" evidence="7">
    <location>
        <begin position="326"/>
        <end position="329"/>
    </location>
    <ligand>
        <name>GTP</name>
        <dbReference type="ChEBI" id="CHEBI:37565"/>
    </ligand>
</feature>
<dbReference type="FunFam" id="3.40.50.11060:FF:000001">
    <property type="entry name" value="GTPase HflX"/>
    <property type="match status" value="1"/>
</dbReference>
<dbReference type="Gene3D" id="3.40.50.300">
    <property type="entry name" value="P-loop containing nucleotide triphosphate hydrolases"/>
    <property type="match status" value="1"/>
</dbReference>
<evidence type="ECO:0000256" key="9">
    <source>
        <dbReference type="SAM" id="MobiDB-lite"/>
    </source>
</evidence>
<feature type="binding site" evidence="7">
    <location>
        <begin position="206"/>
        <end position="213"/>
    </location>
    <ligand>
        <name>GTP</name>
        <dbReference type="ChEBI" id="CHEBI:37565"/>
    </ligand>
</feature>
<dbReference type="eggNOG" id="COG2262">
    <property type="taxonomic scope" value="Bacteria"/>
</dbReference>
<evidence type="ECO:0000256" key="7">
    <source>
        <dbReference type="PIRSR" id="PIRSR006809-1"/>
    </source>
</evidence>
<dbReference type="InterPro" id="IPR027417">
    <property type="entry name" value="P-loop_NTPase"/>
</dbReference>
<dbReference type="Pfam" id="PF01926">
    <property type="entry name" value="MMR_HSR1"/>
    <property type="match status" value="1"/>
</dbReference>
<keyword evidence="12" id="KW-1185">Reference proteome</keyword>
<evidence type="ECO:0000256" key="4">
    <source>
        <dbReference type="ARBA" id="ARBA00022842"/>
    </source>
</evidence>
<proteinExistence type="inferred from homology"/>
<dbReference type="GO" id="GO:0043022">
    <property type="term" value="F:ribosome binding"/>
    <property type="evidence" value="ECO:0007669"/>
    <property type="project" value="TreeGrafter"/>
</dbReference>
<dbReference type="PIRSF" id="PIRSF006809">
    <property type="entry name" value="GTP-binding_hflX_prd"/>
    <property type="match status" value="1"/>
</dbReference>
<comment type="similarity">
    <text evidence="6">Belongs to the TRAFAC class OBG-HflX-like GTPase superfamily. HflX GTPase family.</text>
</comment>
<evidence type="ECO:0000313" key="11">
    <source>
        <dbReference type="EMBL" id="AEV95654.1"/>
    </source>
</evidence>
<evidence type="ECO:0000256" key="8">
    <source>
        <dbReference type="PIRSR" id="PIRSR006809-2"/>
    </source>
</evidence>
<comment type="cofactor">
    <cofactor evidence="8">
        <name>Mg(2+)</name>
        <dbReference type="ChEBI" id="CHEBI:18420"/>
    </cofactor>
</comment>
<dbReference type="GO" id="GO:0005525">
    <property type="term" value="F:GTP binding"/>
    <property type="evidence" value="ECO:0007669"/>
    <property type="project" value="UniProtKB-UniRule"/>
</dbReference>
<dbReference type="AlphaFoldDB" id="G8PEX5"/>
<dbReference type="CDD" id="cd01878">
    <property type="entry name" value="HflX"/>
    <property type="match status" value="1"/>
</dbReference>
<comment type="function">
    <text evidence="6">GTPase that associates with the 50S ribosomal subunit and may have a role during protein synthesis or ribosome biogenesis.</text>
</comment>
<comment type="subcellular location">
    <subcellularLocation>
        <location evidence="6">Cytoplasm</location>
    </subcellularLocation>
    <text evidence="6">May associate with membranes.</text>
</comment>
<dbReference type="InterPro" id="IPR006073">
    <property type="entry name" value="GTP-bd"/>
</dbReference>
<feature type="binding site" evidence="7">
    <location>
        <begin position="260"/>
        <end position="263"/>
    </location>
    <ligand>
        <name>GTP</name>
        <dbReference type="ChEBI" id="CHEBI:37565"/>
    </ligand>
</feature>
<dbReference type="InterPro" id="IPR030394">
    <property type="entry name" value="G_HFLX_dom"/>
</dbReference>
<evidence type="ECO:0000256" key="3">
    <source>
        <dbReference type="ARBA" id="ARBA00022741"/>
    </source>
</evidence>
<gene>
    <name evidence="6 11" type="primary">hflX</name>
    <name evidence="11" type="ordered locus">PECL_1430</name>
</gene>
<dbReference type="PANTHER" id="PTHR10229:SF4">
    <property type="entry name" value="GTPASE HFLX"/>
    <property type="match status" value="1"/>
</dbReference>
<evidence type="ECO:0000256" key="5">
    <source>
        <dbReference type="ARBA" id="ARBA00023134"/>
    </source>
</evidence>
<dbReference type="GO" id="GO:0005737">
    <property type="term" value="C:cytoplasm"/>
    <property type="evidence" value="ECO:0007669"/>
    <property type="project" value="UniProtKB-SubCell"/>
</dbReference>
<dbReference type="InterPro" id="IPR025121">
    <property type="entry name" value="GTPase_HflX_N"/>
</dbReference>
<name>G8PEX5_PEDCP</name>
<dbReference type="Gene3D" id="3.40.50.11060">
    <property type="entry name" value="GTPase HflX, N-terminal domain"/>
    <property type="match status" value="1"/>
</dbReference>
<evidence type="ECO:0000256" key="1">
    <source>
        <dbReference type="ARBA" id="ARBA00022490"/>
    </source>
</evidence>
<dbReference type="Pfam" id="PF16360">
    <property type="entry name" value="GTP-bdg_M"/>
    <property type="match status" value="1"/>
</dbReference>
<evidence type="ECO:0000313" key="12">
    <source>
        <dbReference type="Proteomes" id="UP000005444"/>
    </source>
</evidence>
<sequence>MEEIEKVIIAGLELPGSNLEYQMDELASLVIANNMEVVDRILQKLDRPNSATYFGSGKLEEITNLATAQKADTVVVSEELSPSQLSNLEKETGLHFLDRTGLILEIFANRAHSREAKLQVELAKLEYQLPRLRTSSSQRLDQQTAGNAGGGYTNRGAGETKLELNRRTIRNKIAHINKELKEISTSSEVQRKQRDKKDIPSVALVGYTNTGKSTTMNGLVRMFGRSDEKQVFEKNMLFATLDTSVRKLSFPDRKEIVLSDTVGFVSHLPHHLIQAFRSTLAEAAQADLLVQVVDLSDPHYREMMTTTEETLREIGVTDVPMVYAFNKADLAGVTYPTLDGTQLTYSARQVQSLEMLTSLIKKQLFKNYVEATFLIPFSEGQVVDFLNGNANVKNTEYTENGTKITAELKQQDYQRLENYLL</sequence>
<dbReference type="HAMAP" id="MF_00900">
    <property type="entry name" value="GTPase_HflX"/>
    <property type="match status" value="1"/>
</dbReference>
<feature type="region of interest" description="Disordered" evidence="9">
    <location>
        <begin position="135"/>
        <end position="157"/>
    </location>
</feature>
<dbReference type="HOGENOM" id="CLU_019597_2_2_9"/>
<keyword evidence="4 8" id="KW-0460">Magnesium</keyword>
<dbReference type="InterPro" id="IPR042108">
    <property type="entry name" value="GTPase_HflX_N_sf"/>
</dbReference>
<dbReference type="PROSITE" id="PS51705">
    <property type="entry name" value="G_HFLX"/>
    <property type="match status" value="1"/>
</dbReference>
<dbReference type="Proteomes" id="UP000005444">
    <property type="component" value="Chromosome"/>
</dbReference>
<dbReference type="GO" id="GO:0046872">
    <property type="term" value="F:metal ion binding"/>
    <property type="evidence" value="ECO:0007669"/>
    <property type="project" value="UniProtKB-KW"/>
</dbReference>
<accession>G8PEX5</accession>
<evidence type="ECO:0000256" key="6">
    <source>
        <dbReference type="HAMAP-Rule" id="MF_00900"/>
    </source>
</evidence>
<dbReference type="Gene3D" id="6.10.250.2860">
    <property type="match status" value="1"/>
</dbReference>
<protein>
    <recommendedName>
        <fullName evidence="6">GTPase HflX</fullName>
    </recommendedName>
    <alternativeName>
        <fullName evidence="6">GTP-binding protein HflX</fullName>
    </alternativeName>
</protein>
<keyword evidence="1 6" id="KW-0963">Cytoplasm</keyword>
<keyword evidence="5 6" id="KW-0342">GTP-binding</keyword>
<dbReference type="Pfam" id="PF13167">
    <property type="entry name" value="GTP-bdg_N"/>
    <property type="match status" value="1"/>
</dbReference>
<dbReference type="InterPro" id="IPR016496">
    <property type="entry name" value="GTPase_HflX"/>
</dbReference>
<comment type="subunit">
    <text evidence="6">Monomer. Associates with the 50S ribosomal subunit.</text>
</comment>
<dbReference type="STRING" id="701521.PECL_1430"/>
<evidence type="ECO:0000259" key="10">
    <source>
        <dbReference type="PROSITE" id="PS51705"/>
    </source>
</evidence>
<dbReference type="SUPFAM" id="SSF52540">
    <property type="entry name" value="P-loop containing nucleoside triphosphate hydrolases"/>
    <property type="match status" value="1"/>
</dbReference>
<feature type="binding site" evidence="8">
    <location>
        <position position="240"/>
    </location>
    <ligand>
        <name>Mg(2+)</name>
        <dbReference type="ChEBI" id="CHEBI:18420"/>
    </ligand>
</feature>
<keyword evidence="3 6" id="KW-0547">Nucleotide-binding</keyword>
<evidence type="ECO:0000256" key="2">
    <source>
        <dbReference type="ARBA" id="ARBA00022723"/>
    </source>
</evidence>